<gene>
    <name evidence="6" type="ORF">SAMN02745130_00671</name>
</gene>
<evidence type="ECO:0000256" key="1">
    <source>
        <dbReference type="ARBA" id="ARBA00005417"/>
    </source>
</evidence>
<dbReference type="GO" id="GO:0016887">
    <property type="term" value="F:ATP hydrolysis activity"/>
    <property type="evidence" value="ECO:0007669"/>
    <property type="project" value="InterPro"/>
</dbReference>
<feature type="domain" description="ABC transporter" evidence="5">
    <location>
        <begin position="3"/>
        <end position="226"/>
    </location>
</feature>
<evidence type="ECO:0000256" key="4">
    <source>
        <dbReference type="ARBA" id="ARBA00022840"/>
    </source>
</evidence>
<dbReference type="AlphaFoldDB" id="A0A1T4VYP8"/>
<dbReference type="Gene3D" id="3.40.50.300">
    <property type="entry name" value="P-loop containing nucleotide triphosphate hydrolases"/>
    <property type="match status" value="1"/>
</dbReference>
<dbReference type="OrthoDB" id="9802264at2"/>
<dbReference type="Pfam" id="PF00005">
    <property type="entry name" value="ABC_tran"/>
    <property type="match status" value="1"/>
</dbReference>
<evidence type="ECO:0000256" key="2">
    <source>
        <dbReference type="ARBA" id="ARBA00022448"/>
    </source>
</evidence>
<evidence type="ECO:0000259" key="5">
    <source>
        <dbReference type="PROSITE" id="PS50893"/>
    </source>
</evidence>
<dbReference type="GO" id="GO:0005524">
    <property type="term" value="F:ATP binding"/>
    <property type="evidence" value="ECO:0007669"/>
    <property type="project" value="UniProtKB-KW"/>
</dbReference>
<proteinExistence type="inferred from homology"/>
<dbReference type="STRING" id="92487.SAMN02745130_00671"/>
<keyword evidence="2" id="KW-0813">Transport</keyword>
<comment type="similarity">
    <text evidence="1">Belongs to the ABC transporter superfamily.</text>
</comment>
<dbReference type="PANTHER" id="PTHR42788">
    <property type="entry name" value="TAURINE IMPORT ATP-BINDING PROTEIN-RELATED"/>
    <property type="match status" value="1"/>
</dbReference>
<dbReference type="InterPro" id="IPR003593">
    <property type="entry name" value="AAA+_ATPase"/>
</dbReference>
<name>A0A1T4VYP8_9GAMM</name>
<protein>
    <submittedName>
        <fullName evidence="6">NitT/TauT family transport system ATP-binding protein</fullName>
    </submittedName>
</protein>
<sequence>MSILTVDLQDKTFANGLQAIRELSFTVQSGEFVALVGPSGTGKTTVLNMIAGLETEFVGAIQAPREALSYMFQEPRLMPWLTVENNIRLVLDAPCLQIDSQRFARMETLLQQLGLTEFRGAFPKQLSGGLKRRVALARAFVTQPQLLLMDEPFQSLDEPTAQDLRQILLQLWADTRPTVVFVTHSLNEALQLADRILFLSARPAQIVLDYSVPLARPRSMVTSDLQALHSQLLQQYPQLLSGSLKEI</sequence>
<dbReference type="PANTHER" id="PTHR42788:SF19">
    <property type="entry name" value="ALIPHATIC SULFONATES IMPORT ATP-BINDING PROTEIN SSUB 2"/>
    <property type="match status" value="1"/>
</dbReference>
<evidence type="ECO:0000313" key="6">
    <source>
        <dbReference type="EMBL" id="SKA70152.1"/>
    </source>
</evidence>
<dbReference type="InterPro" id="IPR003439">
    <property type="entry name" value="ABC_transporter-like_ATP-bd"/>
</dbReference>
<organism evidence="6 7">
    <name type="scientific">Thiothrix eikelboomii</name>
    <dbReference type="NCBI Taxonomy" id="92487"/>
    <lineage>
        <taxon>Bacteria</taxon>
        <taxon>Pseudomonadati</taxon>
        <taxon>Pseudomonadota</taxon>
        <taxon>Gammaproteobacteria</taxon>
        <taxon>Thiotrichales</taxon>
        <taxon>Thiotrichaceae</taxon>
        <taxon>Thiothrix</taxon>
    </lineage>
</organism>
<evidence type="ECO:0000256" key="3">
    <source>
        <dbReference type="ARBA" id="ARBA00022741"/>
    </source>
</evidence>
<keyword evidence="4 6" id="KW-0067">ATP-binding</keyword>
<dbReference type="SUPFAM" id="SSF52540">
    <property type="entry name" value="P-loop containing nucleoside triphosphate hydrolases"/>
    <property type="match status" value="1"/>
</dbReference>
<dbReference type="RefSeq" id="WP_078921148.1">
    <property type="nucleotide sequence ID" value="NZ_FUYB01000002.1"/>
</dbReference>
<dbReference type="Proteomes" id="UP000190460">
    <property type="component" value="Unassembled WGS sequence"/>
</dbReference>
<dbReference type="EMBL" id="FUYB01000002">
    <property type="protein sequence ID" value="SKA70152.1"/>
    <property type="molecule type" value="Genomic_DNA"/>
</dbReference>
<dbReference type="SMART" id="SM00382">
    <property type="entry name" value="AAA"/>
    <property type="match status" value="1"/>
</dbReference>
<evidence type="ECO:0000313" key="7">
    <source>
        <dbReference type="Proteomes" id="UP000190460"/>
    </source>
</evidence>
<dbReference type="PROSITE" id="PS50893">
    <property type="entry name" value="ABC_TRANSPORTER_2"/>
    <property type="match status" value="1"/>
</dbReference>
<dbReference type="InterPro" id="IPR050166">
    <property type="entry name" value="ABC_transporter_ATP-bind"/>
</dbReference>
<keyword evidence="7" id="KW-1185">Reference proteome</keyword>
<keyword evidence="3" id="KW-0547">Nucleotide-binding</keyword>
<dbReference type="InterPro" id="IPR027417">
    <property type="entry name" value="P-loop_NTPase"/>
</dbReference>
<reference evidence="6 7" key="1">
    <citation type="submission" date="2017-02" db="EMBL/GenBank/DDBJ databases">
        <authorList>
            <person name="Peterson S.W."/>
        </authorList>
    </citation>
    <scope>NUCLEOTIDE SEQUENCE [LARGE SCALE GENOMIC DNA]</scope>
    <source>
        <strain evidence="6 7">ATCC 49788</strain>
    </source>
</reference>
<accession>A0A1T4VYP8</accession>